<dbReference type="InterPro" id="IPR023393">
    <property type="entry name" value="START-like_dom_sf"/>
</dbReference>
<accession>A0A370HGT1</accession>
<dbReference type="SUPFAM" id="SSF55961">
    <property type="entry name" value="Bet v1-like"/>
    <property type="match status" value="1"/>
</dbReference>
<proteinExistence type="predicted"/>
<protein>
    <submittedName>
        <fullName evidence="1">Polyketide cyclase/dehydrase/lipid transport protein</fullName>
    </submittedName>
</protein>
<dbReference type="EMBL" id="QQAZ01000002">
    <property type="protein sequence ID" value="RDI54374.1"/>
    <property type="molecule type" value="Genomic_DNA"/>
</dbReference>
<dbReference type="Pfam" id="PF10604">
    <property type="entry name" value="Polyketide_cyc2"/>
    <property type="match status" value="1"/>
</dbReference>
<evidence type="ECO:0000313" key="1">
    <source>
        <dbReference type="EMBL" id="RDI54374.1"/>
    </source>
</evidence>
<evidence type="ECO:0000313" key="2">
    <source>
        <dbReference type="Proteomes" id="UP000255355"/>
    </source>
</evidence>
<dbReference type="Gene3D" id="3.30.530.20">
    <property type="match status" value="1"/>
</dbReference>
<dbReference type="STRING" id="1210089.GCA_001613165_03760"/>
<keyword evidence="2" id="KW-1185">Reference proteome</keyword>
<reference evidence="1 2" key="1">
    <citation type="submission" date="2018-07" db="EMBL/GenBank/DDBJ databases">
        <title>Genomic Encyclopedia of Type Strains, Phase IV (KMG-IV): sequencing the most valuable type-strain genomes for metagenomic binning, comparative biology and taxonomic classification.</title>
        <authorList>
            <person name="Goeker M."/>
        </authorList>
    </citation>
    <scope>NUCLEOTIDE SEQUENCE [LARGE SCALE GENOMIC DNA]</scope>
    <source>
        <strain evidence="1 2">DSM 44952</strain>
    </source>
</reference>
<dbReference type="CDD" id="cd07821">
    <property type="entry name" value="PYR_PYL_RCAR_like"/>
    <property type="match status" value="1"/>
</dbReference>
<comment type="caution">
    <text evidence="1">The sequence shown here is derived from an EMBL/GenBank/DDBJ whole genome shotgun (WGS) entry which is preliminary data.</text>
</comment>
<sequence>MASVYKEIVIQAPPEQVWAVLADFAEGPVRMAPGFVTESRVESPDTRVVTFSNGTVVHERRITLDEGARRFVYSVYGGTVPIEHDNASWQVFPEGEGGTRFVWSRDLLPDALAEPFGASMEYGMKVFKETMESRPES</sequence>
<organism evidence="1 2">
    <name type="scientific">Nocardia mexicana</name>
    <dbReference type="NCBI Taxonomy" id="279262"/>
    <lineage>
        <taxon>Bacteria</taxon>
        <taxon>Bacillati</taxon>
        <taxon>Actinomycetota</taxon>
        <taxon>Actinomycetes</taxon>
        <taxon>Mycobacteriales</taxon>
        <taxon>Nocardiaceae</taxon>
        <taxon>Nocardia</taxon>
    </lineage>
</organism>
<dbReference type="AlphaFoldDB" id="A0A370HGT1"/>
<dbReference type="OrthoDB" id="6024794at2"/>
<dbReference type="Proteomes" id="UP000255355">
    <property type="component" value="Unassembled WGS sequence"/>
</dbReference>
<dbReference type="InterPro" id="IPR019587">
    <property type="entry name" value="Polyketide_cyclase/dehydratase"/>
</dbReference>
<name>A0A370HGT1_9NOCA</name>
<dbReference type="RefSeq" id="WP_068021138.1">
    <property type="nucleotide sequence ID" value="NZ_QQAZ01000002.1"/>
</dbReference>
<gene>
    <name evidence="1" type="ORF">DFR68_102499</name>
</gene>